<dbReference type="RefSeq" id="XP_024739472.1">
    <property type="nucleotide sequence ID" value="XM_024885720.1"/>
</dbReference>
<sequence>MPLPPRLFSGDEELGKKDDDHRRGGRTPMGLAWQHRRIPHGPHRRTLKRLALGILAFIVLYYFFKNMPTDLENPRQRPNYGFPAGPNAPPPKSPQGEDSRSKPGHEGTAESVAHDFNGPIKFYHLASTLHAVSKTRGAELINHNVLFAAASLKSAARLLPIACDMAIRERNYVHFALLGRDDISMDILRSVNGITKECKIIFHDGRPDFSLHSTDFRMEVAASAAFNHINTFIHPQATFVDASGEEEIWCLKGIKDRAVTAGRTVIDLPGNAEQNLMWITMLDSSSLSSWNKVTIDIVVHAQSSSSGSLMRLLNSLKKADFFSSAPPRLTIELSHNIDEPSRQYLSRFKWPPAAQNTGSLLTLHHRIPQHGLSAEENSIRMLESFWPSDPSTSHILVLSPQIELSPLFFHYLKYSLLEFKYSFSRIDYQQNLMALSLDIPSNYLNDSTSFVPPLTNITKGSNIIAKGISPFLWQAPNSNAALYFGEKWVELHDFVAQSLSSEHALPTPTTLNKKEVSKTYPSWLEHVLKLARARGYWTIYPNFEDSDSLATLHNDLYQPPEEYREEAEEEASDGELTADPAKHLSLKHAETALITKSLLSMLPFKGELPKIAGMPLLSWDGSPTTVEDLKQHAVEYSRVFRREIGGCDEGAPEKIQEDFRARDLFCLHDL</sequence>
<accession>A0A2J6THY1</accession>
<feature type="compositionally biased region" description="Basic and acidic residues" evidence="1">
    <location>
        <begin position="95"/>
        <end position="108"/>
    </location>
</feature>
<dbReference type="PANTHER" id="PTHR33604:SF3">
    <property type="entry name" value="OSJNBA0004B13.7 PROTEIN"/>
    <property type="match status" value="1"/>
</dbReference>
<evidence type="ECO:0000313" key="2">
    <source>
        <dbReference type="EMBL" id="PMD62568.1"/>
    </source>
</evidence>
<name>A0A2J6THY1_9HELO</name>
<dbReference type="STRING" id="1095630.A0A2J6THY1"/>
<proteinExistence type="predicted"/>
<keyword evidence="3" id="KW-1185">Reference proteome</keyword>
<dbReference type="OrthoDB" id="5397682at2759"/>
<feature type="region of interest" description="Disordered" evidence="1">
    <location>
        <begin position="1"/>
        <end position="37"/>
    </location>
</feature>
<feature type="compositionally biased region" description="Basic and acidic residues" evidence="1">
    <location>
        <begin position="13"/>
        <end position="22"/>
    </location>
</feature>
<dbReference type="Proteomes" id="UP000235371">
    <property type="component" value="Unassembled WGS sequence"/>
</dbReference>
<dbReference type="AlphaFoldDB" id="A0A2J6THY1"/>
<organism evidence="2 3">
    <name type="scientific">Hyaloscypha bicolor E</name>
    <dbReference type="NCBI Taxonomy" id="1095630"/>
    <lineage>
        <taxon>Eukaryota</taxon>
        <taxon>Fungi</taxon>
        <taxon>Dikarya</taxon>
        <taxon>Ascomycota</taxon>
        <taxon>Pezizomycotina</taxon>
        <taxon>Leotiomycetes</taxon>
        <taxon>Helotiales</taxon>
        <taxon>Hyaloscyphaceae</taxon>
        <taxon>Hyaloscypha</taxon>
        <taxon>Hyaloscypha bicolor</taxon>
    </lineage>
</organism>
<protein>
    <recommendedName>
        <fullName evidence="4">Glycosyltransferase 2</fullName>
    </recommendedName>
</protein>
<evidence type="ECO:0000256" key="1">
    <source>
        <dbReference type="SAM" id="MobiDB-lite"/>
    </source>
</evidence>
<dbReference type="GeneID" id="36593797"/>
<dbReference type="PANTHER" id="PTHR33604">
    <property type="entry name" value="OSJNBA0004B13.7 PROTEIN"/>
    <property type="match status" value="1"/>
</dbReference>
<feature type="region of interest" description="Disordered" evidence="1">
    <location>
        <begin position="74"/>
        <end position="111"/>
    </location>
</feature>
<gene>
    <name evidence="2" type="ORF">K444DRAFT_651610</name>
</gene>
<evidence type="ECO:0008006" key="4">
    <source>
        <dbReference type="Google" id="ProtNLM"/>
    </source>
</evidence>
<reference evidence="2 3" key="1">
    <citation type="submission" date="2016-04" db="EMBL/GenBank/DDBJ databases">
        <title>A degradative enzymes factory behind the ericoid mycorrhizal symbiosis.</title>
        <authorList>
            <consortium name="DOE Joint Genome Institute"/>
            <person name="Martino E."/>
            <person name="Morin E."/>
            <person name="Grelet G."/>
            <person name="Kuo A."/>
            <person name="Kohler A."/>
            <person name="Daghino S."/>
            <person name="Barry K."/>
            <person name="Choi C."/>
            <person name="Cichocki N."/>
            <person name="Clum A."/>
            <person name="Copeland A."/>
            <person name="Hainaut M."/>
            <person name="Haridas S."/>
            <person name="Labutti K."/>
            <person name="Lindquist E."/>
            <person name="Lipzen A."/>
            <person name="Khouja H.-R."/>
            <person name="Murat C."/>
            <person name="Ohm R."/>
            <person name="Olson A."/>
            <person name="Spatafora J."/>
            <person name="Veneault-Fourrey C."/>
            <person name="Henrissat B."/>
            <person name="Grigoriev I."/>
            <person name="Martin F."/>
            <person name="Perotto S."/>
        </authorList>
    </citation>
    <scope>NUCLEOTIDE SEQUENCE [LARGE SCALE GENOMIC DNA]</scope>
    <source>
        <strain evidence="2 3">E</strain>
    </source>
</reference>
<dbReference type="InParanoid" id="A0A2J6THY1"/>
<dbReference type="EMBL" id="KZ613783">
    <property type="protein sequence ID" value="PMD62568.1"/>
    <property type="molecule type" value="Genomic_DNA"/>
</dbReference>
<evidence type="ECO:0000313" key="3">
    <source>
        <dbReference type="Proteomes" id="UP000235371"/>
    </source>
</evidence>